<protein>
    <recommendedName>
        <fullName evidence="4">DZIP3-like HEPN domain-containing protein</fullName>
    </recommendedName>
</protein>
<accession>A0A8B6CWW5</accession>
<dbReference type="AlphaFoldDB" id="A0A8B6CWW5"/>
<comment type="caution">
    <text evidence="2">The sequence shown here is derived from an EMBL/GenBank/DDBJ whole genome shotgun (WGS) entry which is preliminary data.</text>
</comment>
<organism evidence="2 3">
    <name type="scientific">Mytilus galloprovincialis</name>
    <name type="common">Mediterranean mussel</name>
    <dbReference type="NCBI Taxonomy" id="29158"/>
    <lineage>
        <taxon>Eukaryota</taxon>
        <taxon>Metazoa</taxon>
        <taxon>Spiralia</taxon>
        <taxon>Lophotrochozoa</taxon>
        <taxon>Mollusca</taxon>
        <taxon>Bivalvia</taxon>
        <taxon>Autobranchia</taxon>
        <taxon>Pteriomorphia</taxon>
        <taxon>Mytilida</taxon>
        <taxon>Mytiloidea</taxon>
        <taxon>Mytilidae</taxon>
        <taxon>Mytilinae</taxon>
        <taxon>Mytilus</taxon>
    </lineage>
</organism>
<proteinExistence type="predicted"/>
<feature type="region of interest" description="Disordered" evidence="1">
    <location>
        <begin position="254"/>
        <end position="345"/>
    </location>
</feature>
<dbReference type="EMBL" id="UYJE01002474">
    <property type="protein sequence ID" value="VDI11047.1"/>
    <property type="molecule type" value="Genomic_DNA"/>
</dbReference>
<evidence type="ECO:0000256" key="1">
    <source>
        <dbReference type="SAM" id="MobiDB-lite"/>
    </source>
</evidence>
<evidence type="ECO:0000313" key="3">
    <source>
        <dbReference type="Proteomes" id="UP000596742"/>
    </source>
</evidence>
<dbReference type="OrthoDB" id="6114051at2759"/>
<feature type="compositionally biased region" description="Basic residues" evidence="1">
    <location>
        <begin position="295"/>
        <end position="305"/>
    </location>
</feature>
<feature type="compositionally biased region" description="Basic residues" evidence="1">
    <location>
        <begin position="334"/>
        <end position="345"/>
    </location>
</feature>
<dbReference type="Proteomes" id="UP000596742">
    <property type="component" value="Unassembled WGS sequence"/>
</dbReference>
<gene>
    <name evidence="2" type="ORF">MGAL_10B016290</name>
</gene>
<feature type="compositionally biased region" description="Basic and acidic residues" evidence="1">
    <location>
        <begin position="271"/>
        <end position="288"/>
    </location>
</feature>
<keyword evidence="3" id="KW-1185">Reference proteome</keyword>
<name>A0A8B6CWW5_MYTGA</name>
<evidence type="ECO:0000313" key="2">
    <source>
        <dbReference type="EMBL" id="VDI11047.1"/>
    </source>
</evidence>
<feature type="compositionally biased region" description="Polar residues" evidence="1">
    <location>
        <begin position="260"/>
        <end position="270"/>
    </location>
</feature>
<evidence type="ECO:0008006" key="4">
    <source>
        <dbReference type="Google" id="ProtNLM"/>
    </source>
</evidence>
<sequence length="345" mass="39581">MLYQCDKNKSLSHHQKYSRGILSQNCICCYSAVQNVSVRVLDITLSNHLIKRCGKQAPGLEMWMRTLTELRNEIFHQSDIQEMTDDKFGRRWQKLVGSIRGIANLISAEFAREINGKMENLENLIVIPNQVLQHERLCRDYWKTNANGEIKASTEQLCEFYPEKTSGPIDRMCDEVFKNSVVKPHTKKLPECNKTNTQSNEIQTDSFKHYPRLHGQPKTKSATSIVRFAEAEKFTSEATPPKVNADKEKYIRKHSIPKESFNSPLDTQGQEESRIDNSNLSHREKEHGTGWSTVCRKRKGKRPSRKTSSLDRISVSKGDSSIRTTAMELDLRSPRSRRKTPPCLG</sequence>
<feature type="compositionally biased region" description="Polar residues" evidence="1">
    <location>
        <begin position="306"/>
        <end position="324"/>
    </location>
</feature>
<reference evidence="2" key="1">
    <citation type="submission" date="2018-11" db="EMBL/GenBank/DDBJ databases">
        <authorList>
            <person name="Alioto T."/>
            <person name="Alioto T."/>
        </authorList>
    </citation>
    <scope>NUCLEOTIDE SEQUENCE</scope>
</reference>